<reference evidence="2" key="1">
    <citation type="journal article" date="2021" name="Syst. Appl. Microbiol.">
        <title>Roseomonas hellenica sp. nov., isolated from roots of wild-growing Alkanna tinctoria.</title>
        <authorList>
            <person name="Rat A."/>
            <person name="Naranjo H.D."/>
            <person name="Lebbe L."/>
            <person name="Cnockaert M."/>
            <person name="Krigas N."/>
            <person name="Grigoriadou K."/>
            <person name="Maloupa E."/>
            <person name="Willems A."/>
        </authorList>
    </citation>
    <scope>NUCLEOTIDE SEQUENCE [LARGE SCALE GENOMIC DNA]</scope>
    <source>
        <strain evidence="2">LMG 31523</strain>
    </source>
</reference>
<dbReference type="Proteomes" id="UP001196870">
    <property type="component" value="Unassembled WGS sequence"/>
</dbReference>
<evidence type="ECO:0000313" key="1">
    <source>
        <dbReference type="EMBL" id="MBR0668788.1"/>
    </source>
</evidence>
<gene>
    <name evidence="1" type="ORF">GXW71_30845</name>
</gene>
<dbReference type="RefSeq" id="WP_211856816.1">
    <property type="nucleotide sequence ID" value="NZ_JAAGBB010000069.1"/>
</dbReference>
<comment type="caution">
    <text evidence="1">The sequence shown here is derived from an EMBL/GenBank/DDBJ whole genome shotgun (WGS) entry which is preliminary data.</text>
</comment>
<accession>A0ABS5F895</accession>
<evidence type="ECO:0000313" key="2">
    <source>
        <dbReference type="Proteomes" id="UP001196870"/>
    </source>
</evidence>
<evidence type="ECO:0008006" key="3">
    <source>
        <dbReference type="Google" id="ProtNLM"/>
    </source>
</evidence>
<sequence length="73" mass="7741">MTRPRKPPMAQNPIVAMAERLSEAGTRLACLAWINDEGQVEVATTEDMSPITAVGILSTAATWLATPEGESDA</sequence>
<proteinExistence type="predicted"/>
<dbReference type="EMBL" id="JAAGBB010000069">
    <property type="protein sequence ID" value="MBR0668788.1"/>
    <property type="molecule type" value="Genomic_DNA"/>
</dbReference>
<protein>
    <recommendedName>
        <fullName evidence="3">Roadblock/LAMTOR2 domain-containing protein</fullName>
    </recommendedName>
</protein>
<keyword evidence="2" id="KW-1185">Reference proteome</keyword>
<organism evidence="1 2">
    <name type="scientific">Plastoroseomonas hellenica</name>
    <dbReference type="NCBI Taxonomy" id="2687306"/>
    <lineage>
        <taxon>Bacteria</taxon>
        <taxon>Pseudomonadati</taxon>
        <taxon>Pseudomonadota</taxon>
        <taxon>Alphaproteobacteria</taxon>
        <taxon>Acetobacterales</taxon>
        <taxon>Acetobacteraceae</taxon>
        <taxon>Plastoroseomonas</taxon>
    </lineage>
</organism>
<name>A0ABS5F895_9PROT</name>